<dbReference type="CDD" id="cd11386">
    <property type="entry name" value="MCP_signal"/>
    <property type="match status" value="1"/>
</dbReference>
<evidence type="ECO:0000313" key="11">
    <source>
        <dbReference type="EMBL" id="SIS39724.1"/>
    </source>
</evidence>
<dbReference type="CDD" id="cd06225">
    <property type="entry name" value="HAMP"/>
    <property type="match status" value="1"/>
</dbReference>
<feature type="transmembrane region" description="Helical" evidence="8">
    <location>
        <begin position="178"/>
        <end position="199"/>
    </location>
</feature>
<dbReference type="OrthoDB" id="2168386at2"/>
<evidence type="ECO:0000259" key="10">
    <source>
        <dbReference type="PROSITE" id="PS50885"/>
    </source>
</evidence>
<keyword evidence="8" id="KW-1133">Transmembrane helix</keyword>
<feature type="domain" description="HAMP" evidence="10">
    <location>
        <begin position="201"/>
        <end position="254"/>
    </location>
</feature>
<evidence type="ECO:0000256" key="3">
    <source>
        <dbReference type="ARBA" id="ARBA00023136"/>
    </source>
</evidence>
<evidence type="ECO:0000256" key="6">
    <source>
        <dbReference type="PROSITE-ProRule" id="PRU00284"/>
    </source>
</evidence>
<keyword evidence="4 6" id="KW-0807">Transducer</keyword>
<keyword evidence="12" id="KW-1185">Reference proteome</keyword>
<evidence type="ECO:0000256" key="2">
    <source>
        <dbReference type="ARBA" id="ARBA00022475"/>
    </source>
</evidence>
<evidence type="ECO:0000259" key="9">
    <source>
        <dbReference type="PROSITE" id="PS50111"/>
    </source>
</evidence>
<organism evidence="11 12">
    <name type="scientific">Salimicrobium flavidum</name>
    <dbReference type="NCBI Taxonomy" id="570947"/>
    <lineage>
        <taxon>Bacteria</taxon>
        <taxon>Bacillati</taxon>
        <taxon>Bacillota</taxon>
        <taxon>Bacilli</taxon>
        <taxon>Bacillales</taxon>
        <taxon>Bacillaceae</taxon>
        <taxon>Salimicrobium</taxon>
    </lineage>
</organism>
<keyword evidence="8" id="KW-0812">Transmembrane</keyword>
<evidence type="ECO:0000256" key="4">
    <source>
        <dbReference type="ARBA" id="ARBA00023224"/>
    </source>
</evidence>
<sequence length="560" mass="60677">MKSIRGKILAGFGALILLTVILSVFNYVQTKDSNENTTQIMDHQLPLLFADEKLAFNMAQRIALIRGYVLFEEEEYLTSFDEYTQSSIAIEEEVLSLSDSAEAAALIEESVAWEEMVQTEIIEPYRNGNTEEALGILREEATPMGRDIMSGFEEMATEREGLIQEAGNGVVDNGRTTLVTSVIVSILVVIIGAVVAMILSRRISKPLVQVTERMKRIAAGDVSREKLEVNSKDETGELAQATNDMQESVRELMGRVSVSSENLIAQSEELNQSASEVKEGSEQIASTMQELSSGSESQATHASSLSEQMQDFSVKVHQANEDGEEVASISKEVLEQSEEGRAVMQDSVEQMKKIDHLVKDAASKMEGLDNQSKEISQLVQVIEDIAGQTNLLSLNAAIEAARAGEHGKGFAVVAEEVRKLADQVTHSVGDITKIVEGIQKESGTVASSLEQGYEEVEKGSKQISKTGETFDSINGSVKNMVEKIDRISSRLKEISASSADMNGSIEEIASVSEESAAGIQQVTASAEQSNGSMEGVASSAEELAKVADELAEEVKKFKLS</sequence>
<evidence type="ECO:0000256" key="7">
    <source>
        <dbReference type="SAM" id="MobiDB-lite"/>
    </source>
</evidence>
<dbReference type="InterPro" id="IPR004089">
    <property type="entry name" value="MCPsignal_dom"/>
</dbReference>
<keyword evidence="2" id="KW-1003">Cell membrane</keyword>
<feature type="compositionally biased region" description="Polar residues" evidence="7">
    <location>
        <begin position="283"/>
        <end position="306"/>
    </location>
</feature>
<dbReference type="PANTHER" id="PTHR32089:SF114">
    <property type="entry name" value="METHYL-ACCEPTING CHEMOTAXIS PROTEIN MCPB"/>
    <property type="match status" value="1"/>
</dbReference>
<keyword evidence="3 8" id="KW-0472">Membrane</keyword>
<name>A0A1N7IRJ9_9BACI</name>
<dbReference type="Pfam" id="PF00015">
    <property type="entry name" value="MCPsignal"/>
    <property type="match status" value="1"/>
</dbReference>
<gene>
    <name evidence="11" type="ORF">SAMN05421687_10242</name>
</gene>
<evidence type="ECO:0000256" key="1">
    <source>
        <dbReference type="ARBA" id="ARBA00004236"/>
    </source>
</evidence>
<evidence type="ECO:0000256" key="8">
    <source>
        <dbReference type="SAM" id="Phobius"/>
    </source>
</evidence>
<dbReference type="PROSITE" id="PS50885">
    <property type="entry name" value="HAMP"/>
    <property type="match status" value="1"/>
</dbReference>
<accession>A0A1N7IRJ9</accession>
<dbReference type="Gene3D" id="1.10.287.950">
    <property type="entry name" value="Methyl-accepting chemotaxis protein"/>
    <property type="match status" value="1"/>
</dbReference>
<dbReference type="SUPFAM" id="SSF58104">
    <property type="entry name" value="Methyl-accepting chemotaxis protein (MCP) signaling domain"/>
    <property type="match status" value="1"/>
</dbReference>
<dbReference type="Proteomes" id="UP000187608">
    <property type="component" value="Unassembled WGS sequence"/>
</dbReference>
<evidence type="ECO:0000313" key="12">
    <source>
        <dbReference type="Proteomes" id="UP000187608"/>
    </source>
</evidence>
<comment type="subcellular location">
    <subcellularLocation>
        <location evidence="1">Cell membrane</location>
    </subcellularLocation>
</comment>
<dbReference type="Pfam" id="PF00672">
    <property type="entry name" value="HAMP"/>
    <property type="match status" value="1"/>
</dbReference>
<dbReference type="AlphaFoldDB" id="A0A1N7IRJ9"/>
<feature type="domain" description="Methyl-accepting transducer" evidence="9">
    <location>
        <begin position="273"/>
        <end position="523"/>
    </location>
</feature>
<comment type="similarity">
    <text evidence="5">Belongs to the methyl-accepting chemotaxis (MCP) protein family.</text>
</comment>
<proteinExistence type="inferred from homology"/>
<dbReference type="SMART" id="SM00283">
    <property type="entry name" value="MA"/>
    <property type="match status" value="1"/>
</dbReference>
<evidence type="ECO:0000256" key="5">
    <source>
        <dbReference type="ARBA" id="ARBA00029447"/>
    </source>
</evidence>
<feature type="region of interest" description="Disordered" evidence="7">
    <location>
        <begin position="516"/>
        <end position="537"/>
    </location>
</feature>
<dbReference type="PROSITE" id="PS50111">
    <property type="entry name" value="CHEMOTAXIS_TRANSDUC_2"/>
    <property type="match status" value="1"/>
</dbReference>
<dbReference type="PANTHER" id="PTHR32089">
    <property type="entry name" value="METHYL-ACCEPTING CHEMOTAXIS PROTEIN MCPB"/>
    <property type="match status" value="1"/>
</dbReference>
<dbReference type="GO" id="GO:0005886">
    <property type="term" value="C:plasma membrane"/>
    <property type="evidence" value="ECO:0007669"/>
    <property type="project" value="UniProtKB-SubCell"/>
</dbReference>
<protein>
    <submittedName>
        <fullName evidence="11">Methyl-accepting chemotaxis protein</fullName>
    </submittedName>
</protein>
<dbReference type="STRING" id="570947.SAMN05421687_10242"/>
<dbReference type="SMART" id="SM00304">
    <property type="entry name" value="HAMP"/>
    <property type="match status" value="1"/>
</dbReference>
<dbReference type="Gene3D" id="6.10.340.10">
    <property type="match status" value="1"/>
</dbReference>
<reference evidence="12" key="1">
    <citation type="submission" date="2017-01" db="EMBL/GenBank/DDBJ databases">
        <authorList>
            <person name="Varghese N."/>
            <person name="Submissions S."/>
        </authorList>
    </citation>
    <scope>NUCLEOTIDE SEQUENCE [LARGE SCALE GENOMIC DNA]</scope>
    <source>
        <strain evidence="12">DSM 23127</strain>
    </source>
</reference>
<dbReference type="InterPro" id="IPR003660">
    <property type="entry name" value="HAMP_dom"/>
</dbReference>
<feature type="region of interest" description="Disordered" evidence="7">
    <location>
        <begin position="270"/>
        <end position="306"/>
    </location>
</feature>
<dbReference type="EMBL" id="FTOC01000002">
    <property type="protein sequence ID" value="SIS39724.1"/>
    <property type="molecule type" value="Genomic_DNA"/>
</dbReference>
<feature type="compositionally biased region" description="Polar residues" evidence="7">
    <location>
        <begin position="520"/>
        <end position="532"/>
    </location>
</feature>
<dbReference type="RefSeq" id="WP_076556961.1">
    <property type="nucleotide sequence ID" value="NZ_FTOC01000002.1"/>
</dbReference>
<dbReference type="GO" id="GO:0007165">
    <property type="term" value="P:signal transduction"/>
    <property type="evidence" value="ECO:0007669"/>
    <property type="project" value="UniProtKB-KW"/>
</dbReference>